<dbReference type="InterPro" id="IPR000551">
    <property type="entry name" value="MerR-type_HTH_dom"/>
</dbReference>
<organism evidence="3 4">
    <name type="scientific">Pectinatus haikarae</name>
    <dbReference type="NCBI Taxonomy" id="349096"/>
    <lineage>
        <taxon>Bacteria</taxon>
        <taxon>Bacillati</taxon>
        <taxon>Bacillota</taxon>
        <taxon>Negativicutes</taxon>
        <taxon>Selenomonadales</taxon>
        <taxon>Selenomonadaceae</taxon>
        <taxon>Pectinatus</taxon>
    </lineage>
</organism>
<accession>A0ABT9Y3D5</accession>
<feature type="domain" description="HTH merR-type" evidence="2">
    <location>
        <begin position="5"/>
        <end position="74"/>
    </location>
</feature>
<evidence type="ECO:0000313" key="4">
    <source>
        <dbReference type="Proteomes" id="UP001239167"/>
    </source>
</evidence>
<dbReference type="PANTHER" id="PTHR30204:SF85">
    <property type="entry name" value="MULTIDRUG-EFFLUX TRANSPORTER 2 REGULATOR"/>
    <property type="match status" value="1"/>
</dbReference>
<dbReference type="RefSeq" id="WP_307222192.1">
    <property type="nucleotide sequence ID" value="NZ_CP116940.1"/>
</dbReference>
<dbReference type="SMART" id="SM00422">
    <property type="entry name" value="HTH_MERR"/>
    <property type="match status" value="1"/>
</dbReference>
<dbReference type="EMBL" id="JAUSUE010000001">
    <property type="protein sequence ID" value="MDQ0202341.1"/>
    <property type="molecule type" value="Genomic_DNA"/>
</dbReference>
<dbReference type="Proteomes" id="UP001239167">
    <property type="component" value="Unassembled WGS sequence"/>
</dbReference>
<evidence type="ECO:0000259" key="2">
    <source>
        <dbReference type="PROSITE" id="PS50937"/>
    </source>
</evidence>
<dbReference type="InterPro" id="IPR009061">
    <property type="entry name" value="DNA-bd_dom_put_sf"/>
</dbReference>
<dbReference type="PROSITE" id="PS50937">
    <property type="entry name" value="HTH_MERR_2"/>
    <property type="match status" value="1"/>
</dbReference>
<reference evidence="3 4" key="1">
    <citation type="submission" date="2023-07" db="EMBL/GenBank/DDBJ databases">
        <title>Genomic Encyclopedia of Type Strains, Phase IV (KMG-IV): sequencing the most valuable type-strain genomes for metagenomic binning, comparative biology and taxonomic classification.</title>
        <authorList>
            <person name="Goeker M."/>
        </authorList>
    </citation>
    <scope>NUCLEOTIDE SEQUENCE [LARGE SCALE GENOMIC DNA]</scope>
    <source>
        <strain evidence="3 4">DSM 16980</strain>
    </source>
</reference>
<dbReference type="Pfam" id="PF13411">
    <property type="entry name" value="MerR_1"/>
    <property type="match status" value="1"/>
</dbReference>
<dbReference type="PANTHER" id="PTHR30204">
    <property type="entry name" value="REDOX-CYCLING DRUG-SENSING TRANSCRIPTIONAL ACTIVATOR SOXR"/>
    <property type="match status" value="1"/>
</dbReference>
<proteinExistence type="predicted"/>
<dbReference type="GO" id="GO:0003677">
    <property type="term" value="F:DNA binding"/>
    <property type="evidence" value="ECO:0007669"/>
    <property type="project" value="UniProtKB-KW"/>
</dbReference>
<dbReference type="Gene3D" id="3.20.80.10">
    <property type="entry name" value="Regulatory factor, effector binding domain"/>
    <property type="match status" value="1"/>
</dbReference>
<evidence type="ECO:0000256" key="1">
    <source>
        <dbReference type="ARBA" id="ARBA00023125"/>
    </source>
</evidence>
<evidence type="ECO:0000313" key="3">
    <source>
        <dbReference type="EMBL" id="MDQ0202341.1"/>
    </source>
</evidence>
<dbReference type="Pfam" id="PF06445">
    <property type="entry name" value="GyrI-like"/>
    <property type="match status" value="1"/>
</dbReference>
<sequence>MQKAYLSTGEFAKICNINKKTLFYYAEEGIFRPDIIGKNGYHFYSYGQLYIFYVIRALREIGLSIKEIKDYIDNRTPENLRDLLKLQRKYLQKEIQHKQRLNLLIKNKLQLLKESEQLIMNNVRLQHLPSSKLLLSENFHDEHDEAAQHRIVQQHINYCLQHNLNVGYQLGAMVAKEDILSGDFQNYSYCFTKTSLSIKGAAPACAQRFTQPAGLYAVGYFHGSYSNNYNGAYAKILKFLETQHYKIDAFSYEESLLDEISMNTADNYVTRIAVKIKT</sequence>
<keyword evidence="4" id="KW-1185">Reference proteome</keyword>
<protein>
    <submittedName>
        <fullName evidence="3">DNA-binding transcriptional MerR regulator</fullName>
    </submittedName>
</protein>
<name>A0ABT9Y3D5_9FIRM</name>
<dbReference type="Gene3D" id="1.10.1660.10">
    <property type="match status" value="1"/>
</dbReference>
<dbReference type="InterPro" id="IPR011256">
    <property type="entry name" value="Reg_factor_effector_dom_sf"/>
</dbReference>
<dbReference type="SUPFAM" id="SSF46955">
    <property type="entry name" value="Putative DNA-binding domain"/>
    <property type="match status" value="1"/>
</dbReference>
<gene>
    <name evidence="3" type="ORF">J2S01_000026</name>
</gene>
<dbReference type="SUPFAM" id="SSF55136">
    <property type="entry name" value="Probable bacterial effector-binding domain"/>
    <property type="match status" value="1"/>
</dbReference>
<dbReference type="InterPro" id="IPR029442">
    <property type="entry name" value="GyrI-like"/>
</dbReference>
<comment type="caution">
    <text evidence="3">The sequence shown here is derived from an EMBL/GenBank/DDBJ whole genome shotgun (WGS) entry which is preliminary data.</text>
</comment>
<dbReference type="InterPro" id="IPR047057">
    <property type="entry name" value="MerR_fam"/>
</dbReference>
<keyword evidence="1 3" id="KW-0238">DNA-binding</keyword>